<name>A0A068SSJ3_NEOGA</name>
<dbReference type="EMBL" id="HG938353">
    <property type="protein sequence ID" value="CDN48030.1"/>
    <property type="molecule type" value="Genomic_DNA"/>
</dbReference>
<dbReference type="Pfam" id="PF10098">
    <property type="entry name" value="DUF2336"/>
    <property type="match status" value="1"/>
</dbReference>
<dbReference type="AlphaFoldDB" id="A0A068SSJ3"/>
<dbReference type="GeneID" id="24255326"/>
<dbReference type="OrthoDB" id="9798569at2"/>
<dbReference type="HOGENOM" id="CLU_035493_0_0_5"/>
<accession>A0A068SSJ3</accession>
<dbReference type="PIRSF" id="PIRSF035865">
    <property type="entry name" value="UCP035865"/>
    <property type="match status" value="1"/>
</dbReference>
<dbReference type="SUPFAM" id="SSF48371">
    <property type="entry name" value="ARM repeat"/>
    <property type="match status" value="1"/>
</dbReference>
<organism evidence="1 2">
    <name type="scientific">Neorhizobium galegae bv. orientalis str. HAMBI 540</name>
    <dbReference type="NCBI Taxonomy" id="1028800"/>
    <lineage>
        <taxon>Bacteria</taxon>
        <taxon>Pseudomonadati</taxon>
        <taxon>Pseudomonadota</taxon>
        <taxon>Alphaproteobacteria</taxon>
        <taxon>Hyphomicrobiales</taxon>
        <taxon>Rhizobiaceae</taxon>
        <taxon>Rhizobium/Agrobacterium group</taxon>
        <taxon>Neorhizobium</taxon>
    </lineage>
</organism>
<gene>
    <name evidence="1" type="ORF">RG540_CH18600</name>
</gene>
<reference evidence="2" key="1">
    <citation type="journal article" date="2014" name="BMC Genomics">
        <title>Genome sequencing of two Neorhizobium galegae strains reveals a noeT gene responsible for the unusual acetylation of the nodulation factors.</title>
        <authorList>
            <person name="Osterman J."/>
            <person name="Marsh J."/>
            <person name="Laine P.K."/>
            <person name="Zeng Z."/>
            <person name="Alatalo E."/>
            <person name="Sullivan J.T."/>
            <person name="Young J.P."/>
            <person name="Thomas-Oates J."/>
            <person name="Paulin L."/>
            <person name="Lindstrom K."/>
        </authorList>
    </citation>
    <scope>NUCLEOTIDE SEQUENCE [LARGE SCALE GENOMIC DNA]</scope>
    <source>
        <strain evidence="2">HAMBI 540</strain>
    </source>
</reference>
<dbReference type="KEGG" id="ngg:RG540_CH18600"/>
<protein>
    <recommendedName>
        <fullName evidence="3">DUF2336 domain-containing protein</fullName>
    </recommendedName>
</protein>
<evidence type="ECO:0000313" key="1">
    <source>
        <dbReference type="EMBL" id="CDN48030.1"/>
    </source>
</evidence>
<dbReference type="PATRIC" id="fig|1028800.3.peg.1876"/>
<proteinExistence type="predicted"/>
<keyword evidence="2" id="KW-1185">Reference proteome</keyword>
<dbReference type="InterPro" id="IPR019285">
    <property type="entry name" value="DUF2336"/>
</dbReference>
<dbReference type="eggNOG" id="COG5330">
    <property type="taxonomic scope" value="Bacteria"/>
</dbReference>
<dbReference type="InterPro" id="IPR016024">
    <property type="entry name" value="ARM-type_fold"/>
</dbReference>
<dbReference type="RefSeq" id="WP_038586966.1">
    <property type="nucleotide sequence ID" value="NZ_HG938353.1"/>
</dbReference>
<evidence type="ECO:0000313" key="2">
    <source>
        <dbReference type="Proteomes" id="UP000028181"/>
    </source>
</evidence>
<dbReference type="Proteomes" id="UP000028181">
    <property type="component" value="Chromosome I"/>
</dbReference>
<dbReference type="InterPro" id="IPR014598">
    <property type="entry name" value="UCP035865"/>
</dbReference>
<sequence>MIVQAFLRWAETARTGERAKAANALGRAYLHSPMGSEQHRAAALAMTYLLDDPSPHVRLALAEALADSPDAPRAVIVCLAEDQPEIACTVIACSPVLTENDLVDLAGRSDGLTRAMIAARPNLSRGIAAAIAEIGDECEVTLLLENETASITRISLRRIAERFGQCCQIRNLLLERDALPADARHMLVNHITAALAGSGLVRTSMAPARIEHMTREAGEAAAVAIAGTVLQEEIPGLVEHLRAAGRLTPAFLIHALCSGKVDFFAGAMVSLSGLDDRRVRAILATGRMHAVRALFEASGLGRDIAAVFVEAVFLWRTAAADGTLDNIAGMLLEKFQRPNMQLSPIGELLDMIEKLHRLEVRLSARSYASGVSLAA</sequence>
<evidence type="ECO:0008006" key="3">
    <source>
        <dbReference type="Google" id="ProtNLM"/>
    </source>
</evidence>